<keyword evidence="11" id="KW-0833">Ubl conjugation pathway</keyword>
<dbReference type="Pfam" id="PF02338">
    <property type="entry name" value="OTU"/>
    <property type="match status" value="1"/>
</dbReference>
<evidence type="ECO:0000256" key="13">
    <source>
        <dbReference type="ARBA" id="ARBA00022807"/>
    </source>
</evidence>
<dbReference type="SUPFAM" id="SSF57716">
    <property type="entry name" value="Glucocorticoid receptor-like (DNA-binding domain)"/>
    <property type="match status" value="1"/>
</dbReference>
<feature type="region of interest" description="Disordered" evidence="16">
    <location>
        <begin position="523"/>
        <end position="630"/>
    </location>
</feature>
<evidence type="ECO:0000313" key="19">
    <source>
        <dbReference type="EMBL" id="CAI8058539.1"/>
    </source>
</evidence>
<dbReference type="Proteomes" id="UP001174909">
    <property type="component" value="Unassembled WGS sequence"/>
</dbReference>
<organism evidence="19 20">
    <name type="scientific">Geodia barretti</name>
    <name type="common">Barrett's horny sponge</name>
    <dbReference type="NCBI Taxonomy" id="519541"/>
    <lineage>
        <taxon>Eukaryota</taxon>
        <taxon>Metazoa</taxon>
        <taxon>Porifera</taxon>
        <taxon>Demospongiae</taxon>
        <taxon>Heteroscleromorpha</taxon>
        <taxon>Tetractinellida</taxon>
        <taxon>Astrophorina</taxon>
        <taxon>Geodiidae</taxon>
        <taxon>Geodia</taxon>
    </lineage>
</organism>
<dbReference type="GO" id="GO:0070536">
    <property type="term" value="P:protein K63-linked deubiquitination"/>
    <property type="evidence" value="ECO:0007669"/>
    <property type="project" value="TreeGrafter"/>
</dbReference>
<evidence type="ECO:0000256" key="8">
    <source>
        <dbReference type="ARBA" id="ARBA00022670"/>
    </source>
</evidence>
<feature type="compositionally biased region" description="Low complexity" evidence="16">
    <location>
        <begin position="981"/>
        <end position="992"/>
    </location>
</feature>
<evidence type="ECO:0000256" key="11">
    <source>
        <dbReference type="ARBA" id="ARBA00022786"/>
    </source>
</evidence>
<proteinExistence type="inferred from homology"/>
<feature type="compositionally biased region" description="Polar residues" evidence="16">
    <location>
        <begin position="523"/>
        <end position="548"/>
    </location>
</feature>
<keyword evidence="14" id="KW-0862">Zinc</keyword>
<sequence>MASTYQSSYAPSTSQHGSTYYTQSHHHQPSTTRLELPRSISTTNLQMTKQCQDYVRNDLCSTFPGGGTCFFMHLPGYTFTIPHLAEYPPDFRQFVFDRIIDQAAKRSLEEENCLNWFPQATKLQPLNTTGDGNCLLHAASLGMWGFQDRDHFLRNAVSQAVQHAAQKTNTFYMRWEHNKNLECQEQGYQLEPYQWQREWETVVRHASPDPTPTATLYSLEEFHVFVLANVLRRPVIMYASQKMRSFNSGGTMQTINFHGVYLPLLWASNCCKKDPLPLSYQGGHFSALVVIDSSQQYRDGKLVLPLVDFNGYSLPVRFTLAGENPQELLNDYLSLVDIPDTQSKRMVPCATVSVNTKPTYYERLVGAFIDACHTVHFAQQPQQQAQHSQSESYSGGSGVVVRDGRYASAVTAPVETSYSTVARQPTQASQGGEQSGKLKCINNCGMYGDPETAGLCTKCHEKTLAAVLQQESPTSQARRQSATDSGATGMSGPTSIKCPNCSQPGHPKYLGMCENCYHGSQQNQPQYGNQPAQPQYGNQTQPQPQYGNETHHKPQYGNQTQPQYGNRFQPLYGNEPGGQPQYGNQGPQDNTYETLDSYQQKPAIPPRQGEQSTPPVPLPRSTASPEERNKCRTSNCEFFGTAVTRFYCSKCFNENMDAIFRETERSGVPMPAPAENHLYDQTYATPYHGQLASSAHTSPYHGQHAAPPPAEEQGKCTLCHDYYGSPEYGGLCHGCHKTTKDTNNSPDRKCLSCHEYYGSEEYGGLCNGCFLRRTEHETRAPAYQQPEKDTFSSADLPPADFSYFDYQQPLSPKPGNQPPQPEHLAASQVPQPYLQPVYKPMTEPQPGGVAHSQASVTSRPVPKPRSRSAVTTTYAPTNTAPVVTASDMTSAMAGMNISSTNRNPPIMSCFMCMGVTPDSSAPSALCPQHAEFVTKLQVGLAPSSQVSTGGHQTQLYQTPLNAGQSPGNRDMVPNSSSQYWAQSHSQSIASSARPQPYETQYNMPRSTSPVPQSSGGAMAHLQPASQYDTETVKSKPPASPQHGVGYLQPYYSSQGAAHFDQPTPSQYPVAGTHNVHQTGSTVGGGGATFNNLSTNTSGSGVLANRHQEEMGAAGVGMQLRQAQGATGSGAGVIMGGGDAIGIQAGLRGAADEATAPAVKVLCKTAGCSFYAKPELENLCTNCYDDYYYDDKKPDN</sequence>
<dbReference type="GO" id="GO:0035871">
    <property type="term" value="P:protein K11-linked deubiquitination"/>
    <property type="evidence" value="ECO:0007669"/>
    <property type="project" value="TreeGrafter"/>
</dbReference>
<keyword evidence="13" id="KW-0788">Thiol protease</keyword>
<comment type="subcellular location">
    <subcellularLocation>
        <location evidence="3">Cytoplasm</location>
    </subcellularLocation>
    <subcellularLocation>
        <location evidence="2">Nucleus</location>
    </subcellularLocation>
</comment>
<gene>
    <name evidence="19" type="ORF">GBAR_LOCUS31828</name>
</gene>
<evidence type="ECO:0000256" key="12">
    <source>
        <dbReference type="ARBA" id="ARBA00022801"/>
    </source>
</evidence>
<evidence type="ECO:0000256" key="9">
    <source>
        <dbReference type="ARBA" id="ARBA00022723"/>
    </source>
</evidence>
<feature type="region of interest" description="Disordered" evidence="16">
    <location>
        <begin position="1"/>
        <end position="35"/>
    </location>
</feature>
<dbReference type="InterPro" id="IPR003323">
    <property type="entry name" value="OTU_dom"/>
</dbReference>
<evidence type="ECO:0000256" key="1">
    <source>
        <dbReference type="ARBA" id="ARBA00000707"/>
    </source>
</evidence>
<name>A0AA35XI96_GEOBA</name>
<comment type="catalytic activity">
    <reaction evidence="1">
        <text>Thiol-dependent hydrolysis of ester, thioester, amide, peptide and isopeptide bonds formed by the C-terminal Gly of ubiquitin (a 76-residue protein attached to proteins as an intracellular targeting signal).</text>
        <dbReference type="EC" id="3.4.19.12"/>
    </reaction>
</comment>
<keyword evidence="9" id="KW-0479">Metal-binding</keyword>
<feature type="compositionally biased region" description="Polar residues" evidence="16">
    <location>
        <begin position="469"/>
        <end position="494"/>
    </location>
</feature>
<dbReference type="InterPro" id="IPR009030">
    <property type="entry name" value="Growth_fac_rcpt_cys_sf"/>
</dbReference>
<feature type="compositionally biased region" description="Polar residues" evidence="16">
    <location>
        <begin position="956"/>
        <end position="980"/>
    </location>
</feature>
<comment type="caution">
    <text evidence="19">The sequence shown here is derived from an EMBL/GenBank/DDBJ whole genome shotgun (WGS) entry which is preliminary data.</text>
</comment>
<dbReference type="GO" id="GO:0005634">
    <property type="term" value="C:nucleus"/>
    <property type="evidence" value="ECO:0007669"/>
    <property type="project" value="UniProtKB-SubCell"/>
</dbReference>
<dbReference type="GO" id="GO:0003677">
    <property type="term" value="F:DNA binding"/>
    <property type="evidence" value="ECO:0007669"/>
    <property type="project" value="InterPro"/>
</dbReference>
<feature type="compositionally biased region" description="Low complexity" evidence="16">
    <location>
        <begin position="572"/>
        <end position="588"/>
    </location>
</feature>
<dbReference type="GO" id="GO:0008270">
    <property type="term" value="F:zinc ion binding"/>
    <property type="evidence" value="ECO:0007669"/>
    <property type="project" value="UniProtKB-KW"/>
</dbReference>
<dbReference type="Gene3D" id="3.90.70.80">
    <property type="match status" value="1"/>
</dbReference>
<dbReference type="Pfam" id="PF01754">
    <property type="entry name" value="zf-A20"/>
    <property type="match status" value="3"/>
</dbReference>
<evidence type="ECO:0000256" key="10">
    <source>
        <dbReference type="ARBA" id="ARBA00022771"/>
    </source>
</evidence>
<keyword evidence="10" id="KW-0863">Zinc-finger</keyword>
<feature type="region of interest" description="Disordered" evidence="16">
    <location>
        <begin position="956"/>
        <end position="1085"/>
    </location>
</feature>
<dbReference type="PANTHER" id="PTHR13367:SF27">
    <property type="entry name" value="OTU DOMAIN-CONTAINING PROTEIN"/>
    <property type="match status" value="1"/>
</dbReference>
<evidence type="ECO:0000256" key="15">
    <source>
        <dbReference type="ARBA" id="ARBA00023242"/>
    </source>
</evidence>
<feature type="compositionally biased region" description="Polar residues" evidence="16">
    <location>
        <begin position="997"/>
        <end position="1015"/>
    </location>
</feature>
<keyword evidence="6" id="KW-0963">Cytoplasm</keyword>
<evidence type="ECO:0000256" key="14">
    <source>
        <dbReference type="ARBA" id="ARBA00022833"/>
    </source>
</evidence>
<keyword evidence="7" id="KW-0597">Phosphoprotein</keyword>
<dbReference type="GO" id="GO:0005737">
    <property type="term" value="C:cytoplasm"/>
    <property type="evidence" value="ECO:0007669"/>
    <property type="project" value="UniProtKB-SubCell"/>
</dbReference>
<evidence type="ECO:0000256" key="6">
    <source>
        <dbReference type="ARBA" id="ARBA00022490"/>
    </source>
</evidence>
<dbReference type="InterPro" id="IPR002653">
    <property type="entry name" value="Znf_A20"/>
</dbReference>
<dbReference type="SUPFAM" id="SSF57184">
    <property type="entry name" value="Growth factor receptor domain"/>
    <property type="match status" value="1"/>
</dbReference>
<keyword evidence="15" id="KW-0539">Nucleus</keyword>
<dbReference type="GO" id="GO:0070530">
    <property type="term" value="F:K63-linked polyubiquitin modification-dependent protein binding"/>
    <property type="evidence" value="ECO:0007669"/>
    <property type="project" value="TreeGrafter"/>
</dbReference>
<evidence type="ECO:0000259" key="17">
    <source>
        <dbReference type="PROSITE" id="PS50802"/>
    </source>
</evidence>
<dbReference type="InterPro" id="IPR051346">
    <property type="entry name" value="OTU_Deubiquitinase"/>
</dbReference>
<evidence type="ECO:0000259" key="18">
    <source>
        <dbReference type="PROSITE" id="PS51036"/>
    </source>
</evidence>
<evidence type="ECO:0000256" key="16">
    <source>
        <dbReference type="SAM" id="MobiDB-lite"/>
    </source>
</evidence>
<dbReference type="GO" id="GO:0071108">
    <property type="term" value="P:protein K48-linked deubiquitination"/>
    <property type="evidence" value="ECO:0007669"/>
    <property type="project" value="TreeGrafter"/>
</dbReference>
<feature type="domain" description="A20-type" evidence="18">
    <location>
        <begin position="1156"/>
        <end position="1191"/>
    </location>
</feature>
<dbReference type="SMART" id="SM00259">
    <property type="entry name" value="ZnF_A20"/>
    <property type="match status" value="6"/>
</dbReference>
<feature type="region of interest" description="Disordered" evidence="16">
    <location>
        <begin position="780"/>
        <end position="824"/>
    </location>
</feature>
<evidence type="ECO:0000256" key="5">
    <source>
        <dbReference type="ARBA" id="ARBA00012759"/>
    </source>
</evidence>
<protein>
    <recommendedName>
        <fullName evidence="5">ubiquitinyl hydrolase 1</fullName>
        <ecNumber evidence="5">3.4.19.12</ecNumber>
    </recommendedName>
</protein>
<dbReference type="EC" id="3.4.19.12" evidence="5"/>
<dbReference type="PANTHER" id="PTHR13367">
    <property type="entry name" value="UBIQUITIN THIOESTERASE"/>
    <property type="match status" value="1"/>
</dbReference>
<dbReference type="EMBL" id="CASHTH010004528">
    <property type="protein sequence ID" value="CAI8058539.1"/>
    <property type="molecule type" value="Genomic_DNA"/>
</dbReference>
<feature type="domain" description="OTU" evidence="17">
    <location>
        <begin position="123"/>
        <end position="291"/>
    </location>
</feature>
<accession>A0AA35XI96</accession>
<evidence type="ECO:0000313" key="20">
    <source>
        <dbReference type="Proteomes" id="UP001174909"/>
    </source>
</evidence>
<feature type="domain" description="A20-type" evidence="18">
    <location>
        <begin position="625"/>
        <end position="660"/>
    </location>
</feature>
<feature type="compositionally biased region" description="Polar residues" evidence="16">
    <location>
        <begin position="589"/>
        <end position="600"/>
    </location>
</feature>
<dbReference type="Gene3D" id="1.20.5.4770">
    <property type="match status" value="3"/>
</dbReference>
<dbReference type="PROSITE" id="PS50802">
    <property type="entry name" value="OTU"/>
    <property type="match status" value="1"/>
</dbReference>
<evidence type="ECO:0000256" key="2">
    <source>
        <dbReference type="ARBA" id="ARBA00004123"/>
    </source>
</evidence>
<feature type="domain" description="A20-type" evidence="18">
    <location>
        <begin position="434"/>
        <end position="468"/>
    </location>
</feature>
<feature type="compositionally biased region" description="Pro residues" evidence="16">
    <location>
        <begin position="811"/>
        <end position="821"/>
    </location>
</feature>
<evidence type="ECO:0000256" key="7">
    <source>
        <dbReference type="ARBA" id="ARBA00022553"/>
    </source>
</evidence>
<dbReference type="GO" id="GO:0071947">
    <property type="term" value="P:protein deubiquitination involved in ubiquitin-dependent protein catabolic process"/>
    <property type="evidence" value="ECO:0007669"/>
    <property type="project" value="TreeGrafter"/>
</dbReference>
<evidence type="ECO:0000256" key="4">
    <source>
        <dbReference type="ARBA" id="ARBA00005865"/>
    </source>
</evidence>
<keyword evidence="20" id="KW-1185">Reference proteome</keyword>
<feature type="region of interest" description="Disordered" evidence="16">
    <location>
        <begin position="837"/>
        <end position="870"/>
    </location>
</feature>
<feature type="region of interest" description="Disordered" evidence="16">
    <location>
        <begin position="469"/>
        <end position="500"/>
    </location>
</feature>
<dbReference type="AlphaFoldDB" id="A0AA35XI96"/>
<comment type="similarity">
    <text evidence="4">Belongs to the peptidase C64 family.</text>
</comment>
<reference evidence="19" key="1">
    <citation type="submission" date="2023-03" db="EMBL/GenBank/DDBJ databases">
        <authorList>
            <person name="Steffen K."/>
            <person name="Cardenas P."/>
        </authorList>
    </citation>
    <scope>NUCLEOTIDE SEQUENCE</scope>
</reference>
<dbReference type="GO" id="GO:0004843">
    <property type="term" value="F:cysteine-type deubiquitinase activity"/>
    <property type="evidence" value="ECO:0007669"/>
    <property type="project" value="UniProtKB-EC"/>
</dbReference>
<dbReference type="PROSITE" id="PS51036">
    <property type="entry name" value="ZF_A20"/>
    <property type="match status" value="3"/>
</dbReference>
<keyword evidence="8" id="KW-0645">Protease</keyword>
<evidence type="ECO:0000256" key="3">
    <source>
        <dbReference type="ARBA" id="ARBA00004496"/>
    </source>
</evidence>
<feature type="compositionally biased region" description="Polar residues" evidence="16">
    <location>
        <begin position="556"/>
        <end position="566"/>
    </location>
</feature>
<keyword evidence="12" id="KW-0378">Hydrolase</keyword>